<dbReference type="InterPro" id="IPR005467">
    <property type="entry name" value="His_kinase_dom"/>
</dbReference>
<evidence type="ECO:0000256" key="1">
    <source>
        <dbReference type="ARBA" id="ARBA00000085"/>
    </source>
</evidence>
<evidence type="ECO:0000313" key="8">
    <source>
        <dbReference type="Proteomes" id="UP000642809"/>
    </source>
</evidence>
<name>A0A8J3G4H1_9BACT</name>
<keyword evidence="3" id="KW-0808">Transferase</keyword>
<dbReference type="InterPro" id="IPR036890">
    <property type="entry name" value="HATPase_C_sf"/>
</dbReference>
<dbReference type="GO" id="GO:0000160">
    <property type="term" value="P:phosphorelay signal transduction system"/>
    <property type="evidence" value="ECO:0007669"/>
    <property type="project" value="UniProtKB-KW"/>
</dbReference>
<evidence type="ECO:0000256" key="5">
    <source>
        <dbReference type="ARBA" id="ARBA00023012"/>
    </source>
</evidence>
<feature type="domain" description="Histidine kinase" evidence="6">
    <location>
        <begin position="138"/>
        <end position="225"/>
    </location>
</feature>
<comment type="caution">
    <text evidence="7">The sequence shown here is derived from an EMBL/GenBank/DDBJ whole genome shotgun (WGS) entry which is preliminary data.</text>
</comment>
<dbReference type="SMART" id="SM00387">
    <property type="entry name" value="HATPase_c"/>
    <property type="match status" value="1"/>
</dbReference>
<dbReference type="Pfam" id="PF02518">
    <property type="entry name" value="HATPase_c"/>
    <property type="match status" value="1"/>
</dbReference>
<dbReference type="InterPro" id="IPR003594">
    <property type="entry name" value="HATPase_dom"/>
</dbReference>
<organism evidence="7 8">
    <name type="scientific">Mongoliitalea lutea</name>
    <dbReference type="NCBI Taxonomy" id="849756"/>
    <lineage>
        <taxon>Bacteria</taxon>
        <taxon>Pseudomonadati</taxon>
        <taxon>Bacteroidota</taxon>
        <taxon>Cytophagia</taxon>
        <taxon>Cytophagales</taxon>
        <taxon>Cyclobacteriaceae</taxon>
        <taxon>Mongoliitalea</taxon>
    </lineage>
</organism>
<dbReference type="PROSITE" id="PS50109">
    <property type="entry name" value="HIS_KIN"/>
    <property type="match status" value="1"/>
</dbReference>
<proteinExistence type="predicted"/>
<dbReference type="InterPro" id="IPR004358">
    <property type="entry name" value="Sig_transdc_His_kin-like_C"/>
</dbReference>
<keyword evidence="4" id="KW-0418">Kinase</keyword>
<accession>A0A8J3G4H1</accession>
<dbReference type="Gene3D" id="3.30.565.10">
    <property type="entry name" value="Histidine kinase-like ATPase, C-terminal domain"/>
    <property type="match status" value="1"/>
</dbReference>
<evidence type="ECO:0000259" key="6">
    <source>
        <dbReference type="PROSITE" id="PS50109"/>
    </source>
</evidence>
<dbReference type="PANTHER" id="PTHR24421">
    <property type="entry name" value="NITRATE/NITRITE SENSOR PROTEIN NARX-RELATED"/>
    <property type="match status" value="1"/>
</dbReference>
<gene>
    <name evidence="7" type="ORF">GCM10008106_09780</name>
</gene>
<dbReference type="PRINTS" id="PR00344">
    <property type="entry name" value="BCTRLSENSOR"/>
</dbReference>
<evidence type="ECO:0000313" key="7">
    <source>
        <dbReference type="EMBL" id="GHB30931.1"/>
    </source>
</evidence>
<evidence type="ECO:0000256" key="4">
    <source>
        <dbReference type="ARBA" id="ARBA00022777"/>
    </source>
</evidence>
<sequence>MVFAHRQRQQRAKEKMIAIQTEFEKTLLDVEKEIREETLSFVGKELHDNVGQLLSLAKLNLASSRPEKIQEGKILINTIIQEVRGLSKVLNLEWLEGYSLETFIQKELDKLTHAEFCSTSFESSVPELLLTKDEKLILIRIIQECINNAIKHARPKHISITIHQQDQHTCIHLRDDGVGFDMQARGDGSGLINLKKRMETIGGTLRITSSIGNGTSIELFLPNSDT</sequence>
<evidence type="ECO:0000256" key="2">
    <source>
        <dbReference type="ARBA" id="ARBA00012438"/>
    </source>
</evidence>
<dbReference type="EC" id="2.7.13.3" evidence="2"/>
<reference evidence="7" key="1">
    <citation type="journal article" date="2014" name="Int. J. Syst. Evol. Microbiol.">
        <title>Complete genome sequence of Corynebacterium casei LMG S-19264T (=DSM 44701T), isolated from a smear-ripened cheese.</title>
        <authorList>
            <consortium name="US DOE Joint Genome Institute (JGI-PGF)"/>
            <person name="Walter F."/>
            <person name="Albersmeier A."/>
            <person name="Kalinowski J."/>
            <person name="Ruckert C."/>
        </authorList>
    </citation>
    <scope>NUCLEOTIDE SEQUENCE</scope>
    <source>
        <strain evidence="7">KCTC 23224</strain>
    </source>
</reference>
<dbReference type="InterPro" id="IPR050482">
    <property type="entry name" value="Sensor_HK_TwoCompSys"/>
</dbReference>
<dbReference type="EMBL" id="BMYF01000004">
    <property type="protein sequence ID" value="GHB30931.1"/>
    <property type="molecule type" value="Genomic_DNA"/>
</dbReference>
<dbReference type="AlphaFoldDB" id="A0A8J3G4H1"/>
<keyword evidence="8" id="KW-1185">Reference proteome</keyword>
<dbReference type="GO" id="GO:0004673">
    <property type="term" value="F:protein histidine kinase activity"/>
    <property type="evidence" value="ECO:0007669"/>
    <property type="project" value="UniProtKB-EC"/>
</dbReference>
<comment type="catalytic activity">
    <reaction evidence="1">
        <text>ATP + protein L-histidine = ADP + protein N-phospho-L-histidine.</text>
        <dbReference type="EC" id="2.7.13.3"/>
    </reaction>
</comment>
<dbReference type="Proteomes" id="UP000642809">
    <property type="component" value="Unassembled WGS sequence"/>
</dbReference>
<evidence type="ECO:0000256" key="3">
    <source>
        <dbReference type="ARBA" id="ARBA00022679"/>
    </source>
</evidence>
<keyword evidence="5" id="KW-0902">Two-component regulatory system</keyword>
<dbReference type="CDD" id="cd16917">
    <property type="entry name" value="HATPase_UhpB-NarQ-NarX-like"/>
    <property type="match status" value="1"/>
</dbReference>
<reference evidence="7" key="2">
    <citation type="submission" date="2020-09" db="EMBL/GenBank/DDBJ databases">
        <authorList>
            <person name="Sun Q."/>
            <person name="Kim S."/>
        </authorList>
    </citation>
    <scope>NUCLEOTIDE SEQUENCE</scope>
    <source>
        <strain evidence="7">KCTC 23224</strain>
    </source>
</reference>
<dbReference type="PANTHER" id="PTHR24421:SF10">
    <property type="entry name" value="NITRATE_NITRITE SENSOR PROTEIN NARQ"/>
    <property type="match status" value="1"/>
</dbReference>
<protein>
    <recommendedName>
        <fullName evidence="2">histidine kinase</fullName>
        <ecNumber evidence="2">2.7.13.3</ecNumber>
    </recommendedName>
</protein>
<dbReference type="SUPFAM" id="SSF55874">
    <property type="entry name" value="ATPase domain of HSP90 chaperone/DNA topoisomerase II/histidine kinase"/>
    <property type="match status" value="1"/>
</dbReference>